<reference evidence="2" key="1">
    <citation type="submission" date="2022-11" db="UniProtKB">
        <authorList>
            <consortium name="WormBaseParasite"/>
        </authorList>
    </citation>
    <scope>IDENTIFICATION</scope>
</reference>
<proteinExistence type="predicted"/>
<evidence type="ECO:0000313" key="1">
    <source>
        <dbReference type="Proteomes" id="UP000887579"/>
    </source>
</evidence>
<name>A0AC34GIS6_9BILA</name>
<evidence type="ECO:0000313" key="2">
    <source>
        <dbReference type="WBParaSite" id="ES5_v2.g29580.t1"/>
    </source>
</evidence>
<dbReference type="Proteomes" id="UP000887579">
    <property type="component" value="Unplaced"/>
</dbReference>
<accession>A0AC34GIS6</accession>
<sequence>MNARIEILEQDLNAIIPVTPKWSATFQKDSNKNIVIRKGFIYKKFTDDEPPAAILITLPRIISPAVITWPMIEHKFSKMVKFLEEKSFEIFKWRSQISLCLKNVKLIQRYMAELEENKDEF</sequence>
<organism evidence="1 2">
    <name type="scientific">Panagrolaimus sp. ES5</name>
    <dbReference type="NCBI Taxonomy" id="591445"/>
    <lineage>
        <taxon>Eukaryota</taxon>
        <taxon>Metazoa</taxon>
        <taxon>Ecdysozoa</taxon>
        <taxon>Nematoda</taxon>
        <taxon>Chromadorea</taxon>
        <taxon>Rhabditida</taxon>
        <taxon>Tylenchina</taxon>
        <taxon>Panagrolaimomorpha</taxon>
        <taxon>Panagrolaimoidea</taxon>
        <taxon>Panagrolaimidae</taxon>
        <taxon>Panagrolaimus</taxon>
    </lineage>
</organism>
<dbReference type="WBParaSite" id="ES5_v2.g29580.t1">
    <property type="protein sequence ID" value="ES5_v2.g29580.t1"/>
    <property type="gene ID" value="ES5_v2.g29580"/>
</dbReference>
<protein>
    <submittedName>
        <fullName evidence="2">Uncharacterized protein</fullName>
    </submittedName>
</protein>